<sequence length="168" mass="17909">MCHPWWQPLKPACAWGPATCTGEPHSIGEPLLESSHCEMHSECNPPLHISALPTAFPPSRDDPCLLIVGGTTPEQLESRPPPATPPPKASAPLCSFQLFLLPLPLPAQCSAAHKEEAQPHHVTEQSGGHVTPHAPSHTSPLPPSFNAEVLSCAASEPSHWFLVGPIFS</sequence>
<proteinExistence type="predicted"/>
<reference evidence="2 3" key="1">
    <citation type="submission" date="2019-04" db="EMBL/GenBank/DDBJ databases">
        <title>Draft genome of the big-headed turtle Platysternon megacephalum.</title>
        <authorList>
            <person name="Gong S."/>
        </authorList>
    </citation>
    <scope>NUCLEOTIDE SEQUENCE [LARGE SCALE GENOMIC DNA]</scope>
    <source>
        <strain evidence="2">DO16091913</strain>
        <tissue evidence="2">Muscle</tissue>
    </source>
</reference>
<dbReference type="AlphaFoldDB" id="A0A4D9DK02"/>
<reference evidence="2 3" key="2">
    <citation type="submission" date="2019-04" db="EMBL/GenBank/DDBJ databases">
        <title>The genome sequence of big-headed turtle.</title>
        <authorList>
            <person name="Gong S."/>
        </authorList>
    </citation>
    <scope>NUCLEOTIDE SEQUENCE [LARGE SCALE GENOMIC DNA]</scope>
    <source>
        <strain evidence="2">DO16091913</strain>
        <tissue evidence="2">Muscle</tissue>
    </source>
</reference>
<protein>
    <submittedName>
        <fullName evidence="2">Lectin BRA-2-like</fullName>
    </submittedName>
</protein>
<feature type="region of interest" description="Disordered" evidence="1">
    <location>
        <begin position="112"/>
        <end position="142"/>
    </location>
</feature>
<name>A0A4D9DK02_9SAUR</name>
<gene>
    <name evidence="2" type="ORF">DR999_PMT20558</name>
</gene>
<accession>A0A4D9DK02</accession>
<evidence type="ECO:0000313" key="3">
    <source>
        <dbReference type="Proteomes" id="UP000297703"/>
    </source>
</evidence>
<keyword evidence="3" id="KW-1185">Reference proteome</keyword>
<feature type="region of interest" description="Disordered" evidence="1">
    <location>
        <begin position="68"/>
        <end position="88"/>
    </location>
</feature>
<evidence type="ECO:0000313" key="2">
    <source>
        <dbReference type="EMBL" id="TFJ97604.1"/>
    </source>
</evidence>
<dbReference type="EMBL" id="QXTE01000477">
    <property type="protein sequence ID" value="TFJ97604.1"/>
    <property type="molecule type" value="Genomic_DNA"/>
</dbReference>
<feature type="compositionally biased region" description="Basic and acidic residues" evidence="1">
    <location>
        <begin position="112"/>
        <end position="123"/>
    </location>
</feature>
<comment type="caution">
    <text evidence="2">The sequence shown here is derived from an EMBL/GenBank/DDBJ whole genome shotgun (WGS) entry which is preliminary data.</text>
</comment>
<evidence type="ECO:0000256" key="1">
    <source>
        <dbReference type="SAM" id="MobiDB-lite"/>
    </source>
</evidence>
<organism evidence="2 3">
    <name type="scientific">Platysternon megacephalum</name>
    <name type="common">big-headed turtle</name>
    <dbReference type="NCBI Taxonomy" id="55544"/>
    <lineage>
        <taxon>Eukaryota</taxon>
        <taxon>Metazoa</taxon>
        <taxon>Chordata</taxon>
        <taxon>Craniata</taxon>
        <taxon>Vertebrata</taxon>
        <taxon>Euteleostomi</taxon>
        <taxon>Archelosauria</taxon>
        <taxon>Testudinata</taxon>
        <taxon>Testudines</taxon>
        <taxon>Cryptodira</taxon>
        <taxon>Durocryptodira</taxon>
        <taxon>Testudinoidea</taxon>
        <taxon>Platysternidae</taxon>
        <taxon>Platysternon</taxon>
    </lineage>
</organism>
<dbReference type="Proteomes" id="UP000297703">
    <property type="component" value="Unassembled WGS sequence"/>
</dbReference>
<feature type="compositionally biased region" description="Pro residues" evidence="1">
    <location>
        <begin position="79"/>
        <end position="88"/>
    </location>
</feature>